<proteinExistence type="predicted"/>
<evidence type="ECO:0000256" key="2">
    <source>
        <dbReference type="PROSITE-ProRule" id="PRU00708"/>
    </source>
</evidence>
<name>A0AAE1YJW2_9LAMI</name>
<dbReference type="GO" id="GO:0003723">
    <property type="term" value="F:RNA binding"/>
    <property type="evidence" value="ECO:0007669"/>
    <property type="project" value="InterPro"/>
</dbReference>
<dbReference type="PANTHER" id="PTHR47926:SF347">
    <property type="entry name" value="PENTATRICOPEPTIDE REPEAT-CONTAINING PROTEIN"/>
    <property type="match status" value="1"/>
</dbReference>
<organism evidence="3 4">
    <name type="scientific">Sesamum alatum</name>
    <dbReference type="NCBI Taxonomy" id="300844"/>
    <lineage>
        <taxon>Eukaryota</taxon>
        <taxon>Viridiplantae</taxon>
        <taxon>Streptophyta</taxon>
        <taxon>Embryophyta</taxon>
        <taxon>Tracheophyta</taxon>
        <taxon>Spermatophyta</taxon>
        <taxon>Magnoliopsida</taxon>
        <taxon>eudicotyledons</taxon>
        <taxon>Gunneridae</taxon>
        <taxon>Pentapetalae</taxon>
        <taxon>asterids</taxon>
        <taxon>lamiids</taxon>
        <taxon>Lamiales</taxon>
        <taxon>Pedaliaceae</taxon>
        <taxon>Sesamum</taxon>
    </lineage>
</organism>
<gene>
    <name evidence="3" type="ORF">Salat_0932100</name>
</gene>
<reference evidence="3" key="1">
    <citation type="submission" date="2020-06" db="EMBL/GenBank/DDBJ databases">
        <authorList>
            <person name="Li T."/>
            <person name="Hu X."/>
            <person name="Zhang T."/>
            <person name="Song X."/>
            <person name="Zhang H."/>
            <person name="Dai N."/>
            <person name="Sheng W."/>
            <person name="Hou X."/>
            <person name="Wei L."/>
        </authorList>
    </citation>
    <scope>NUCLEOTIDE SEQUENCE</scope>
    <source>
        <strain evidence="3">3651</strain>
        <tissue evidence="3">Leaf</tissue>
    </source>
</reference>
<dbReference type="AlphaFoldDB" id="A0AAE1YJW2"/>
<dbReference type="InterPro" id="IPR046960">
    <property type="entry name" value="PPR_At4g14850-like_plant"/>
</dbReference>
<dbReference type="PROSITE" id="PS51375">
    <property type="entry name" value="PPR"/>
    <property type="match status" value="1"/>
</dbReference>
<dbReference type="Gene3D" id="1.25.40.10">
    <property type="entry name" value="Tetratricopeptide repeat domain"/>
    <property type="match status" value="1"/>
</dbReference>
<reference evidence="3" key="2">
    <citation type="journal article" date="2024" name="Plant">
        <title>Genomic evolution and insights into agronomic trait innovations of Sesamum species.</title>
        <authorList>
            <person name="Miao H."/>
            <person name="Wang L."/>
            <person name="Qu L."/>
            <person name="Liu H."/>
            <person name="Sun Y."/>
            <person name="Le M."/>
            <person name="Wang Q."/>
            <person name="Wei S."/>
            <person name="Zheng Y."/>
            <person name="Lin W."/>
            <person name="Duan Y."/>
            <person name="Cao H."/>
            <person name="Xiong S."/>
            <person name="Wang X."/>
            <person name="Wei L."/>
            <person name="Li C."/>
            <person name="Ma Q."/>
            <person name="Ju M."/>
            <person name="Zhao R."/>
            <person name="Li G."/>
            <person name="Mu C."/>
            <person name="Tian Q."/>
            <person name="Mei H."/>
            <person name="Zhang T."/>
            <person name="Gao T."/>
            <person name="Zhang H."/>
        </authorList>
    </citation>
    <scope>NUCLEOTIDE SEQUENCE</scope>
    <source>
        <strain evidence="3">3651</strain>
    </source>
</reference>
<evidence type="ECO:0000313" key="3">
    <source>
        <dbReference type="EMBL" id="KAK4431700.1"/>
    </source>
</evidence>
<evidence type="ECO:0000313" key="4">
    <source>
        <dbReference type="Proteomes" id="UP001293254"/>
    </source>
</evidence>
<feature type="repeat" description="PPR" evidence="2">
    <location>
        <begin position="77"/>
        <end position="111"/>
    </location>
</feature>
<dbReference type="NCBIfam" id="TIGR00756">
    <property type="entry name" value="PPR"/>
    <property type="match status" value="1"/>
</dbReference>
<sequence length="222" mass="24441">MLLRQRCPILPQHYASLLKSCIARKAIEPGKQLHAQLWVNGLVLNNVNLATKLVNLYSVCSCLTYAHYLFDRIPKTNIFLWNILIRGYAWNGPYEAAISLYHRLLGHGLVPDSFTFPFVLKACSGLSAINVGREIHDEVRKTGATVMLVAGSNWKAAGNSACLELTVKLKPWNLISGLNTDSAAPPCLPGKAKKYSSCIMTKLKSDAKGQEFAGGYGRIDFC</sequence>
<dbReference type="InterPro" id="IPR002885">
    <property type="entry name" value="PPR_rpt"/>
</dbReference>
<accession>A0AAE1YJW2</accession>
<dbReference type="Pfam" id="PF13041">
    <property type="entry name" value="PPR_2"/>
    <property type="match status" value="1"/>
</dbReference>
<evidence type="ECO:0000256" key="1">
    <source>
        <dbReference type="ARBA" id="ARBA00022737"/>
    </source>
</evidence>
<dbReference type="InterPro" id="IPR011990">
    <property type="entry name" value="TPR-like_helical_dom_sf"/>
</dbReference>
<keyword evidence="1" id="KW-0677">Repeat</keyword>
<dbReference type="Proteomes" id="UP001293254">
    <property type="component" value="Unassembled WGS sequence"/>
</dbReference>
<dbReference type="GO" id="GO:0009451">
    <property type="term" value="P:RNA modification"/>
    <property type="evidence" value="ECO:0007669"/>
    <property type="project" value="InterPro"/>
</dbReference>
<keyword evidence="4" id="KW-1185">Reference proteome</keyword>
<comment type="caution">
    <text evidence="3">The sequence shown here is derived from an EMBL/GenBank/DDBJ whole genome shotgun (WGS) entry which is preliminary data.</text>
</comment>
<dbReference type="EMBL" id="JACGWO010000003">
    <property type="protein sequence ID" value="KAK4431700.1"/>
    <property type="molecule type" value="Genomic_DNA"/>
</dbReference>
<protein>
    <submittedName>
        <fullName evidence="3">Pentatricopeptide repeat-containing protein</fullName>
    </submittedName>
</protein>
<dbReference type="PANTHER" id="PTHR47926">
    <property type="entry name" value="PENTATRICOPEPTIDE REPEAT-CONTAINING PROTEIN"/>
    <property type="match status" value="1"/>
</dbReference>